<accession>A0AAN9XP19</accession>
<proteinExistence type="predicted"/>
<comment type="caution">
    <text evidence="1">The sequence shown here is derived from an EMBL/GenBank/DDBJ whole genome shotgun (WGS) entry which is preliminary data.</text>
</comment>
<organism evidence="1 2">
    <name type="scientific">Psophocarpus tetragonolobus</name>
    <name type="common">Winged bean</name>
    <name type="synonym">Dolichos tetragonolobus</name>
    <dbReference type="NCBI Taxonomy" id="3891"/>
    <lineage>
        <taxon>Eukaryota</taxon>
        <taxon>Viridiplantae</taxon>
        <taxon>Streptophyta</taxon>
        <taxon>Embryophyta</taxon>
        <taxon>Tracheophyta</taxon>
        <taxon>Spermatophyta</taxon>
        <taxon>Magnoliopsida</taxon>
        <taxon>eudicotyledons</taxon>
        <taxon>Gunneridae</taxon>
        <taxon>Pentapetalae</taxon>
        <taxon>rosids</taxon>
        <taxon>fabids</taxon>
        <taxon>Fabales</taxon>
        <taxon>Fabaceae</taxon>
        <taxon>Papilionoideae</taxon>
        <taxon>50 kb inversion clade</taxon>
        <taxon>NPAAA clade</taxon>
        <taxon>indigoferoid/millettioid clade</taxon>
        <taxon>Phaseoleae</taxon>
        <taxon>Psophocarpus</taxon>
    </lineage>
</organism>
<evidence type="ECO:0000313" key="1">
    <source>
        <dbReference type="EMBL" id="KAK7400585.1"/>
    </source>
</evidence>
<name>A0AAN9XP19_PSOTE</name>
<dbReference type="Proteomes" id="UP001386955">
    <property type="component" value="Unassembled WGS sequence"/>
</dbReference>
<keyword evidence="2" id="KW-1185">Reference proteome</keyword>
<dbReference type="EMBL" id="JAYMYS010000003">
    <property type="protein sequence ID" value="KAK7400585.1"/>
    <property type="molecule type" value="Genomic_DNA"/>
</dbReference>
<protein>
    <submittedName>
        <fullName evidence="1">Uncharacterized protein</fullName>
    </submittedName>
</protein>
<gene>
    <name evidence="1" type="ORF">VNO78_11795</name>
</gene>
<sequence>MSTSIRISTLHGYTSPHQWSKPHHHRFYSKTSCSKFHNPRSLFPAYEIRSVSHSHLRKVGFDFAGKRCQLWRLRKVKFFIDWSFCYRYSTACLLAFNSDFSLEGFPSPNGIGSFISDQLIVAGF</sequence>
<reference evidence="1 2" key="1">
    <citation type="submission" date="2024-01" db="EMBL/GenBank/DDBJ databases">
        <title>The genomes of 5 underutilized Papilionoideae crops provide insights into root nodulation and disease resistanc.</title>
        <authorList>
            <person name="Jiang F."/>
        </authorList>
    </citation>
    <scope>NUCLEOTIDE SEQUENCE [LARGE SCALE GENOMIC DNA]</scope>
    <source>
        <strain evidence="1">DUOXIRENSHENG_FW03</strain>
        <tissue evidence="1">Leaves</tissue>
    </source>
</reference>
<evidence type="ECO:0000313" key="2">
    <source>
        <dbReference type="Proteomes" id="UP001386955"/>
    </source>
</evidence>
<dbReference type="AlphaFoldDB" id="A0AAN9XP19"/>